<evidence type="ECO:0000256" key="1">
    <source>
        <dbReference type="ARBA" id="ARBA00004861"/>
    </source>
</evidence>
<comment type="similarity">
    <text evidence="9">Belongs to the purine/pyrimidine phosphoribosyltransferase family. PyrE subfamily.</text>
</comment>
<comment type="caution">
    <text evidence="9">Lacks conserved residue(s) required for the propagation of feature annotation.</text>
</comment>
<dbReference type="PANTHER" id="PTHR19278:SF9">
    <property type="entry name" value="URIDINE 5'-MONOPHOSPHATE SYNTHASE"/>
    <property type="match status" value="1"/>
</dbReference>
<protein>
    <recommendedName>
        <fullName evidence="9">Orotate phosphoribosyltransferase</fullName>
        <shortName evidence="9">OPRT</shortName>
        <shortName evidence="9">OPRTase</shortName>
        <ecNumber evidence="9">2.4.2.10</ecNumber>
    </recommendedName>
</protein>
<evidence type="ECO:0000256" key="3">
    <source>
        <dbReference type="ARBA" id="ARBA00022676"/>
    </source>
</evidence>
<comment type="caution">
    <text evidence="11">The sequence shown here is derived from an EMBL/GenBank/DDBJ whole genome shotgun (WGS) entry which is preliminary data.</text>
</comment>
<dbReference type="HAMAP" id="MF_01208">
    <property type="entry name" value="PyrE"/>
    <property type="match status" value="1"/>
</dbReference>
<evidence type="ECO:0000256" key="2">
    <source>
        <dbReference type="ARBA" id="ARBA00004889"/>
    </source>
</evidence>
<keyword evidence="4 9" id="KW-0808">Transferase</keyword>
<dbReference type="UniPathway" id="UPA00070">
    <property type="reaction ID" value="UER00119"/>
</dbReference>
<keyword evidence="6 9" id="KW-0665">Pyrimidine biosynthesis</keyword>
<evidence type="ECO:0000259" key="10">
    <source>
        <dbReference type="Pfam" id="PF00156"/>
    </source>
</evidence>
<reference evidence="12" key="1">
    <citation type="submission" date="2017-09" db="EMBL/GenBank/DDBJ databases">
        <title>Depth-based differentiation of microbial function through sediment-hosted aquifers and enrichment of novel symbionts in the deep terrestrial subsurface.</title>
        <authorList>
            <person name="Probst A.J."/>
            <person name="Ladd B."/>
            <person name="Jarett J.K."/>
            <person name="Geller-Mcgrath D.E."/>
            <person name="Sieber C.M.K."/>
            <person name="Emerson J.B."/>
            <person name="Anantharaman K."/>
            <person name="Thomas B.C."/>
            <person name="Malmstrom R."/>
            <person name="Stieglmeier M."/>
            <person name="Klingl A."/>
            <person name="Woyke T."/>
            <person name="Ryan C.M."/>
            <person name="Banfield J.F."/>
        </authorList>
    </citation>
    <scope>NUCLEOTIDE SEQUENCE [LARGE SCALE GENOMIC DNA]</scope>
</reference>
<accession>A0A2H0W2P7</accession>
<dbReference type="Gene3D" id="3.40.50.2020">
    <property type="match status" value="1"/>
</dbReference>
<dbReference type="InterPro" id="IPR000836">
    <property type="entry name" value="PRTase_dom"/>
</dbReference>
<comment type="catalytic activity">
    <reaction evidence="9">
        <text>orotidine 5'-phosphate + diphosphate = orotate + 5-phospho-alpha-D-ribose 1-diphosphate</text>
        <dbReference type="Rhea" id="RHEA:10380"/>
        <dbReference type="ChEBI" id="CHEBI:30839"/>
        <dbReference type="ChEBI" id="CHEBI:33019"/>
        <dbReference type="ChEBI" id="CHEBI:57538"/>
        <dbReference type="ChEBI" id="CHEBI:58017"/>
        <dbReference type="EC" id="2.4.2.10"/>
    </reaction>
</comment>
<comment type="pathway">
    <text evidence="1">Pyrimidine metabolism; UMP biosynthesis via de novo pathway; UMP from orotate: step 2/2.</text>
</comment>
<proteinExistence type="inferred from homology"/>
<sequence>MGIKQELIAELFEVKGIKFGEFTLKSGIVSPIYIDLRVIVSYPQLLKKIVLAMAEVAKNLKYDLVAGIPYTALPIATIYSVETNVPMVYARKEVKDYGTKKRIEGVFSAGQKCLVIDDMITNGASKLETAIPFKEAGLTITDFVVLVDREQGGKKLLADKGYALHSVITMSEILDSLIEQNKIDKGTYENVKKFIEQNQF</sequence>
<name>A0A2H0W2P7_9BACT</name>
<dbReference type="NCBIfam" id="TIGR00336">
    <property type="entry name" value="pyrE"/>
    <property type="match status" value="1"/>
</dbReference>
<dbReference type="EMBL" id="PEZZ01000001">
    <property type="protein sequence ID" value="PIS05633.1"/>
    <property type="molecule type" value="Genomic_DNA"/>
</dbReference>
<feature type="binding site" evidence="9">
    <location>
        <position position="95"/>
    </location>
    <ligand>
        <name>5-phospho-alpha-D-ribose 1-diphosphate</name>
        <dbReference type="ChEBI" id="CHEBI:58017"/>
        <note>ligand shared between dimeric partners</note>
    </ligand>
</feature>
<comment type="pathway">
    <text evidence="2 9">Pyrimidine metabolism; UMP biosynthesis via de novo pathway; UMP from orotate: step 1/2.</text>
</comment>
<keyword evidence="9" id="KW-0460">Magnesium</keyword>
<comment type="cofactor">
    <cofactor evidence="9">
        <name>Mg(2+)</name>
        <dbReference type="ChEBI" id="CHEBI:18420"/>
    </cofactor>
</comment>
<dbReference type="GO" id="GO:0004588">
    <property type="term" value="F:orotate phosphoribosyltransferase activity"/>
    <property type="evidence" value="ECO:0007669"/>
    <property type="project" value="UniProtKB-UniRule"/>
</dbReference>
<dbReference type="Proteomes" id="UP000230935">
    <property type="component" value="Unassembled WGS sequence"/>
</dbReference>
<keyword evidence="7" id="KW-0456">Lyase</keyword>
<evidence type="ECO:0000313" key="11">
    <source>
        <dbReference type="EMBL" id="PIS05633.1"/>
    </source>
</evidence>
<dbReference type="Pfam" id="PF00156">
    <property type="entry name" value="Pribosyltran"/>
    <property type="match status" value="1"/>
</dbReference>
<dbReference type="GO" id="GO:0044205">
    <property type="term" value="P:'de novo' UMP biosynthetic process"/>
    <property type="evidence" value="ECO:0007669"/>
    <property type="project" value="UniProtKB-UniRule"/>
</dbReference>
<dbReference type="InterPro" id="IPR029057">
    <property type="entry name" value="PRTase-like"/>
</dbReference>
<dbReference type="GO" id="GO:0019856">
    <property type="term" value="P:pyrimidine nucleobase biosynthetic process"/>
    <property type="evidence" value="ECO:0007669"/>
    <property type="project" value="TreeGrafter"/>
</dbReference>
<evidence type="ECO:0000256" key="6">
    <source>
        <dbReference type="ARBA" id="ARBA00022975"/>
    </source>
</evidence>
<evidence type="ECO:0000313" key="12">
    <source>
        <dbReference type="Proteomes" id="UP000230935"/>
    </source>
</evidence>
<evidence type="ECO:0000256" key="9">
    <source>
        <dbReference type="HAMAP-Rule" id="MF_01208"/>
    </source>
</evidence>
<evidence type="ECO:0000256" key="7">
    <source>
        <dbReference type="ARBA" id="ARBA00023239"/>
    </source>
</evidence>
<keyword evidence="3 9" id="KW-0328">Glycosyltransferase</keyword>
<dbReference type="SUPFAM" id="SSF53271">
    <property type="entry name" value="PRTase-like"/>
    <property type="match status" value="1"/>
</dbReference>
<dbReference type="GO" id="GO:0004590">
    <property type="term" value="F:orotidine-5'-phosphate decarboxylase activity"/>
    <property type="evidence" value="ECO:0007669"/>
    <property type="project" value="TreeGrafter"/>
</dbReference>
<dbReference type="PANTHER" id="PTHR19278">
    <property type="entry name" value="OROTATE PHOSPHORIBOSYLTRANSFERASE"/>
    <property type="match status" value="1"/>
</dbReference>
<feature type="binding site" description="in other chain" evidence="9">
    <location>
        <position position="25"/>
    </location>
    <ligand>
        <name>5-phospho-alpha-D-ribose 1-diphosphate</name>
        <dbReference type="ChEBI" id="CHEBI:58017"/>
        <note>ligand shared between dimeric partners</note>
    </ligand>
</feature>
<dbReference type="AlphaFoldDB" id="A0A2H0W2P7"/>
<evidence type="ECO:0000256" key="8">
    <source>
        <dbReference type="ARBA" id="ARBA00023268"/>
    </source>
</evidence>
<dbReference type="EC" id="2.4.2.10" evidence="9"/>
<feature type="binding site" evidence="9">
    <location>
        <position position="149"/>
    </location>
    <ligand>
        <name>orotate</name>
        <dbReference type="ChEBI" id="CHEBI:30839"/>
    </ligand>
</feature>
<feature type="binding site" description="in other chain" evidence="9">
    <location>
        <position position="92"/>
    </location>
    <ligand>
        <name>5-phospho-alpha-D-ribose 1-diphosphate</name>
        <dbReference type="ChEBI" id="CHEBI:58017"/>
        <note>ligand shared between dimeric partners</note>
    </ligand>
</feature>
<dbReference type="InterPro" id="IPR023031">
    <property type="entry name" value="OPRT"/>
</dbReference>
<dbReference type="InterPro" id="IPR004467">
    <property type="entry name" value="Or_phspho_trans_dom"/>
</dbReference>
<dbReference type="CDD" id="cd06223">
    <property type="entry name" value="PRTases_typeI"/>
    <property type="match status" value="1"/>
</dbReference>
<dbReference type="GO" id="GO:0000287">
    <property type="term" value="F:magnesium ion binding"/>
    <property type="evidence" value="ECO:0007669"/>
    <property type="project" value="UniProtKB-UniRule"/>
</dbReference>
<evidence type="ECO:0000256" key="4">
    <source>
        <dbReference type="ARBA" id="ARBA00022679"/>
    </source>
</evidence>
<feature type="binding site" evidence="9">
    <location>
        <position position="121"/>
    </location>
    <ligand>
        <name>orotate</name>
        <dbReference type="ChEBI" id="CHEBI:30839"/>
    </ligand>
</feature>
<gene>
    <name evidence="9" type="primary">pyrE</name>
    <name evidence="11" type="ORF">COT81_00095</name>
</gene>
<feature type="domain" description="Phosphoribosyltransferase" evidence="10">
    <location>
        <begin position="45"/>
        <end position="156"/>
    </location>
</feature>
<evidence type="ECO:0000256" key="5">
    <source>
        <dbReference type="ARBA" id="ARBA00022793"/>
    </source>
</evidence>
<keyword evidence="5" id="KW-0210">Decarboxylase</keyword>
<comment type="function">
    <text evidence="9">Catalyzes the transfer of a ribosyl phosphate group from 5-phosphoribose 1-diphosphate to orotate, leading to the formation of orotidine monophosphate (OMP).</text>
</comment>
<feature type="binding site" description="in other chain" evidence="9">
    <location>
        <begin position="117"/>
        <end position="125"/>
    </location>
    <ligand>
        <name>5-phospho-alpha-D-ribose 1-diphosphate</name>
        <dbReference type="ChEBI" id="CHEBI:58017"/>
        <note>ligand shared between dimeric partners</note>
    </ligand>
</feature>
<feature type="binding site" evidence="9">
    <location>
        <position position="91"/>
    </location>
    <ligand>
        <name>5-phospho-alpha-D-ribose 1-diphosphate</name>
        <dbReference type="ChEBI" id="CHEBI:58017"/>
        <note>ligand shared between dimeric partners</note>
    </ligand>
</feature>
<keyword evidence="8" id="KW-0511">Multifunctional enzyme</keyword>
<organism evidence="11 12">
    <name type="scientific">Candidatus Buchananbacteria bacterium CG10_big_fil_rev_8_21_14_0_10_42_9</name>
    <dbReference type="NCBI Taxonomy" id="1974526"/>
    <lineage>
        <taxon>Bacteria</taxon>
        <taxon>Candidatus Buchananiibacteriota</taxon>
    </lineage>
</organism>
<dbReference type="FunFam" id="3.40.50.2020:FF:000025">
    <property type="entry name" value="Uridine monophosphate synthetase"/>
    <property type="match status" value="1"/>
</dbReference>
<comment type="subunit">
    <text evidence="9">Homodimer.</text>
</comment>